<proteinExistence type="predicted"/>
<dbReference type="EMBL" id="NSKD01000019">
    <property type="protein sequence ID" value="PAU75366.1"/>
    <property type="molecule type" value="Genomic_DNA"/>
</dbReference>
<dbReference type="InterPro" id="IPR027417">
    <property type="entry name" value="P-loop_NTPase"/>
</dbReference>
<dbReference type="PANTHER" id="PTHR36978">
    <property type="entry name" value="P-LOOP CONTAINING NUCLEOTIDE TRIPHOSPHATE HYDROLASE"/>
    <property type="match status" value="1"/>
</dbReference>
<evidence type="ECO:0008006" key="3">
    <source>
        <dbReference type="Google" id="ProtNLM"/>
    </source>
</evidence>
<evidence type="ECO:0000313" key="2">
    <source>
        <dbReference type="Proteomes" id="UP000218896"/>
    </source>
</evidence>
<reference evidence="1 2" key="1">
    <citation type="submission" date="2017-08" db="EMBL/GenBank/DDBJ databases">
        <title>Halovibrio sewagensis sp. nov., isolated from wastewater of high salinity.</title>
        <authorList>
            <person name="Dong X."/>
            <person name="Zhang G."/>
        </authorList>
    </citation>
    <scope>NUCLEOTIDE SEQUENCE [LARGE SCALE GENOMIC DNA]</scope>
    <source>
        <strain evidence="1 2">YL5-2</strain>
    </source>
</reference>
<name>A0A2A2EQI0_9GAMM</name>
<sequence length="195" mass="23202">MQLLVETKKKAFEDLGFPVADQRQAEKLYDSFYFKGEYGPIIEFCKYGQVFQDVPFSCPELFKYLDKYYPGSKFILTIRDDEDQWYKSITRFHAKRYGSHGKTPTAEDLKCARYVRKGFMYNTVKLHGTSDDDPYNEEIMKAHYRKHNSDVYEYFKNRPNDLLVINVSDKNAYQRFINFIGIDSPYTGFPWENRT</sequence>
<dbReference type="SUPFAM" id="SSF52540">
    <property type="entry name" value="P-loop containing nucleoside triphosphate hydrolases"/>
    <property type="match status" value="1"/>
</dbReference>
<gene>
    <name evidence="1" type="ORF">CK501_16570</name>
</gene>
<keyword evidence="2" id="KW-1185">Reference proteome</keyword>
<dbReference type="InterPro" id="IPR040632">
    <property type="entry name" value="Sulfotransfer_4"/>
</dbReference>
<organism evidence="1 2">
    <name type="scientific">Halovibrio salipaludis</name>
    <dbReference type="NCBI Taxonomy" id="2032626"/>
    <lineage>
        <taxon>Bacteria</taxon>
        <taxon>Pseudomonadati</taxon>
        <taxon>Pseudomonadota</taxon>
        <taxon>Gammaproteobacteria</taxon>
        <taxon>Oceanospirillales</taxon>
        <taxon>Halomonadaceae</taxon>
        <taxon>Halovibrio</taxon>
    </lineage>
</organism>
<dbReference type="Gene3D" id="3.40.50.300">
    <property type="entry name" value="P-loop containing nucleotide triphosphate hydrolases"/>
    <property type="match status" value="1"/>
</dbReference>
<protein>
    <recommendedName>
        <fullName evidence="3">Sulfotransferase family protein</fullName>
    </recommendedName>
</protein>
<dbReference type="AlphaFoldDB" id="A0A2A2EQI0"/>
<accession>A0A2A2EQI0</accession>
<dbReference type="PANTHER" id="PTHR36978:SF4">
    <property type="entry name" value="P-LOOP CONTAINING NUCLEOSIDE TRIPHOSPHATE HYDROLASE PROTEIN"/>
    <property type="match status" value="1"/>
</dbReference>
<comment type="caution">
    <text evidence="1">The sequence shown here is derived from an EMBL/GenBank/DDBJ whole genome shotgun (WGS) entry which is preliminary data.</text>
</comment>
<dbReference type="Pfam" id="PF17784">
    <property type="entry name" value="Sulfotransfer_4"/>
    <property type="match status" value="1"/>
</dbReference>
<evidence type="ECO:0000313" key="1">
    <source>
        <dbReference type="EMBL" id="PAU75366.1"/>
    </source>
</evidence>
<dbReference type="Proteomes" id="UP000218896">
    <property type="component" value="Unassembled WGS sequence"/>
</dbReference>